<comment type="similarity">
    <text evidence="1">Belongs to the 2-oxoacid dehydrogenase family.</text>
</comment>
<proteinExistence type="inferred from homology"/>
<dbReference type="RefSeq" id="WP_195171841.1">
    <property type="nucleotide sequence ID" value="NZ_CP062983.1"/>
</dbReference>
<dbReference type="AlphaFoldDB" id="A0A7S8EBA9"/>
<evidence type="ECO:0000256" key="1">
    <source>
        <dbReference type="ARBA" id="ARBA00007317"/>
    </source>
</evidence>
<dbReference type="Gene3D" id="4.10.320.10">
    <property type="entry name" value="E3-binding domain"/>
    <property type="match status" value="1"/>
</dbReference>
<reference evidence="4 5" key="1">
    <citation type="submission" date="2020-02" db="EMBL/GenBank/DDBJ databases">
        <authorList>
            <person name="Zheng R.K."/>
            <person name="Sun C.M."/>
        </authorList>
    </citation>
    <scope>NUCLEOTIDE SEQUENCE [LARGE SCALE GENOMIC DNA]</scope>
    <source>
        <strain evidence="5">rifampicinis</strain>
    </source>
</reference>
<name>A0A7S8EBA9_9CHLR</name>
<sequence>MASKDAIAKTVTRSLTRLTHDCQVVSEHLGVDMPTIPIHPRYGIDHLRSKQLEALADWLEGVRVKLIGDSYDITPGAQTAMDEHGLTAEQVQPEGGKITKRDVDAYLEAHAEANPIVDDDSDDDSKEADELADDEFVASEDDEPSEDVSEEGEE</sequence>
<feature type="compositionally biased region" description="Acidic residues" evidence="2">
    <location>
        <begin position="117"/>
        <end position="154"/>
    </location>
</feature>
<evidence type="ECO:0000313" key="4">
    <source>
        <dbReference type="EMBL" id="QPC83777.1"/>
    </source>
</evidence>
<feature type="domain" description="Peripheral subunit-binding (PSBD)" evidence="3">
    <location>
        <begin position="72"/>
        <end position="107"/>
    </location>
</feature>
<feature type="region of interest" description="Disordered" evidence="2">
    <location>
        <begin position="110"/>
        <end position="154"/>
    </location>
</feature>
<dbReference type="InterPro" id="IPR036625">
    <property type="entry name" value="E3-bd_dom_sf"/>
</dbReference>
<accession>A0A7S8EBA9</accession>
<evidence type="ECO:0000256" key="2">
    <source>
        <dbReference type="SAM" id="MobiDB-lite"/>
    </source>
</evidence>
<dbReference type="EMBL" id="CP062983">
    <property type="protein sequence ID" value="QPC83777.1"/>
    <property type="molecule type" value="Genomic_DNA"/>
</dbReference>
<dbReference type="KEGG" id="pmet:G4Y79_05200"/>
<dbReference type="PROSITE" id="PS51826">
    <property type="entry name" value="PSBD"/>
    <property type="match status" value="1"/>
</dbReference>
<organism evidence="4 5">
    <name type="scientific">Phototrophicus methaneseepsis</name>
    <dbReference type="NCBI Taxonomy" id="2710758"/>
    <lineage>
        <taxon>Bacteria</taxon>
        <taxon>Bacillati</taxon>
        <taxon>Chloroflexota</taxon>
        <taxon>Candidatus Thermofontia</taxon>
        <taxon>Phototrophicales</taxon>
        <taxon>Phototrophicaceae</taxon>
        <taxon>Phototrophicus</taxon>
    </lineage>
</organism>
<keyword evidence="5" id="KW-1185">Reference proteome</keyword>
<dbReference type="Proteomes" id="UP000594468">
    <property type="component" value="Chromosome"/>
</dbReference>
<dbReference type="GO" id="GO:0016746">
    <property type="term" value="F:acyltransferase activity"/>
    <property type="evidence" value="ECO:0007669"/>
    <property type="project" value="InterPro"/>
</dbReference>
<gene>
    <name evidence="4" type="ORF">G4Y79_05200</name>
</gene>
<evidence type="ECO:0000259" key="3">
    <source>
        <dbReference type="PROSITE" id="PS51826"/>
    </source>
</evidence>
<evidence type="ECO:0000313" key="5">
    <source>
        <dbReference type="Proteomes" id="UP000594468"/>
    </source>
</evidence>
<dbReference type="InterPro" id="IPR004167">
    <property type="entry name" value="PSBD"/>
</dbReference>
<protein>
    <recommendedName>
        <fullName evidence="3">Peripheral subunit-binding (PSBD) domain-containing protein</fullName>
    </recommendedName>
</protein>